<dbReference type="STRING" id="1122213.GCA_000423365_00484"/>
<dbReference type="FunFam" id="3.40.640.10:FF:000066">
    <property type="entry name" value="Aspartate aminotransferase"/>
    <property type="match status" value="1"/>
</dbReference>
<dbReference type="InterPro" id="IPR015424">
    <property type="entry name" value="PyrdxlP-dep_Trfase"/>
</dbReference>
<keyword evidence="10" id="KW-1185">Reference proteome</keyword>
<accession>A0A2R4MH98</accession>
<evidence type="ECO:0000256" key="5">
    <source>
        <dbReference type="ARBA" id="ARBA00022679"/>
    </source>
</evidence>
<dbReference type="PANTHER" id="PTHR11879">
    <property type="entry name" value="ASPARTATE AMINOTRANSFERASE"/>
    <property type="match status" value="1"/>
</dbReference>
<dbReference type="GO" id="GO:0042802">
    <property type="term" value="F:identical protein binding"/>
    <property type="evidence" value="ECO:0007669"/>
    <property type="project" value="TreeGrafter"/>
</dbReference>
<dbReference type="AlphaFoldDB" id="A0A2R4MH98"/>
<evidence type="ECO:0000313" key="10">
    <source>
        <dbReference type="Proteomes" id="UP000258927"/>
    </source>
</evidence>
<dbReference type="InterPro" id="IPR004839">
    <property type="entry name" value="Aminotransferase_I/II_large"/>
</dbReference>
<dbReference type="GO" id="GO:0030170">
    <property type="term" value="F:pyridoxal phosphate binding"/>
    <property type="evidence" value="ECO:0007669"/>
    <property type="project" value="InterPro"/>
</dbReference>
<dbReference type="RefSeq" id="WP_117396282.1">
    <property type="nucleotide sequence ID" value="NZ_CP021330.1"/>
</dbReference>
<dbReference type="Gene3D" id="3.90.1150.10">
    <property type="entry name" value="Aspartate Aminotransferase, domain 1"/>
    <property type="match status" value="1"/>
</dbReference>
<dbReference type="Proteomes" id="UP000258927">
    <property type="component" value="Chromosome"/>
</dbReference>
<dbReference type="InterPro" id="IPR015421">
    <property type="entry name" value="PyrdxlP-dep_Trfase_major"/>
</dbReference>
<evidence type="ECO:0000256" key="3">
    <source>
        <dbReference type="ARBA" id="ARBA00011738"/>
    </source>
</evidence>
<dbReference type="EC" id="2.6.1.-" evidence="7"/>
<dbReference type="PANTHER" id="PTHR11879:SF22">
    <property type="entry name" value="ASPARTATE AMINOTRANSFERASE, MITOCHONDRIAL"/>
    <property type="match status" value="1"/>
</dbReference>
<comment type="similarity">
    <text evidence="2 7">Belongs to the class-I pyridoxal-phosphate-dependent aminotransferase family.</text>
</comment>
<dbReference type="PRINTS" id="PR00799">
    <property type="entry name" value="TRANSAMINASE"/>
</dbReference>
<dbReference type="NCBIfam" id="NF006719">
    <property type="entry name" value="PRK09257.1"/>
    <property type="match status" value="1"/>
</dbReference>
<name>A0A2R4MH98_9HYPH</name>
<evidence type="ECO:0000256" key="1">
    <source>
        <dbReference type="ARBA" id="ARBA00001933"/>
    </source>
</evidence>
<evidence type="ECO:0000256" key="7">
    <source>
        <dbReference type="RuleBase" id="RU000481"/>
    </source>
</evidence>
<feature type="domain" description="Aminotransferase class I/classII large" evidence="8">
    <location>
        <begin position="27"/>
        <end position="389"/>
    </location>
</feature>
<dbReference type="GO" id="GO:0033585">
    <property type="term" value="P:L-phenylalanine biosynthetic process from chorismate via phenylpyruvate"/>
    <property type="evidence" value="ECO:0007669"/>
    <property type="project" value="TreeGrafter"/>
</dbReference>
<dbReference type="Gene3D" id="3.40.640.10">
    <property type="entry name" value="Type I PLP-dependent aspartate aminotransferase-like (Major domain)"/>
    <property type="match status" value="1"/>
</dbReference>
<dbReference type="InterPro" id="IPR000796">
    <property type="entry name" value="Asp_trans"/>
</dbReference>
<comment type="subunit">
    <text evidence="3">Homodimer.</text>
</comment>
<proteinExistence type="inferred from homology"/>
<dbReference type="Pfam" id="PF00155">
    <property type="entry name" value="Aminotran_1_2"/>
    <property type="match status" value="1"/>
</dbReference>
<comment type="cofactor">
    <cofactor evidence="1 7">
        <name>pyridoxal 5'-phosphate</name>
        <dbReference type="ChEBI" id="CHEBI:597326"/>
    </cofactor>
</comment>
<keyword evidence="4 7" id="KW-0032">Aminotransferase</keyword>
<dbReference type="SUPFAM" id="SSF53383">
    <property type="entry name" value="PLP-dependent transferases"/>
    <property type="match status" value="1"/>
</dbReference>
<dbReference type="GO" id="GO:0004069">
    <property type="term" value="F:L-aspartate:2-oxoglutarate aminotransferase activity"/>
    <property type="evidence" value="ECO:0007669"/>
    <property type="project" value="TreeGrafter"/>
</dbReference>
<gene>
    <name evidence="9" type="ORF">MXMO3_02850</name>
</gene>
<dbReference type="GO" id="GO:0005829">
    <property type="term" value="C:cytosol"/>
    <property type="evidence" value="ECO:0007669"/>
    <property type="project" value="TreeGrafter"/>
</dbReference>
<reference evidence="9 10" key="1">
    <citation type="submission" date="2017-05" db="EMBL/GenBank/DDBJ databases">
        <title>Genome Analysis of Maritalea myrionectae HL2708#5.</title>
        <authorList>
            <consortium name="Cotde Inc.-PKNU"/>
            <person name="Jang D."/>
            <person name="Oh H.-M."/>
        </authorList>
    </citation>
    <scope>NUCLEOTIDE SEQUENCE [LARGE SCALE GENOMIC DNA]</scope>
    <source>
        <strain evidence="9 10">HL2708#5</strain>
    </source>
</reference>
<dbReference type="GO" id="GO:0004838">
    <property type="term" value="F:L-tyrosine-2-oxoglutarate transaminase activity"/>
    <property type="evidence" value="ECO:0007669"/>
    <property type="project" value="TreeGrafter"/>
</dbReference>
<evidence type="ECO:0000256" key="6">
    <source>
        <dbReference type="ARBA" id="ARBA00022898"/>
    </source>
</evidence>
<organism evidence="9 10">
    <name type="scientific">Maritalea myrionectae</name>
    <dbReference type="NCBI Taxonomy" id="454601"/>
    <lineage>
        <taxon>Bacteria</taxon>
        <taxon>Pseudomonadati</taxon>
        <taxon>Pseudomonadota</taxon>
        <taxon>Alphaproteobacteria</taxon>
        <taxon>Hyphomicrobiales</taxon>
        <taxon>Devosiaceae</taxon>
        <taxon>Maritalea</taxon>
    </lineage>
</organism>
<evidence type="ECO:0000256" key="2">
    <source>
        <dbReference type="ARBA" id="ARBA00007441"/>
    </source>
</evidence>
<protein>
    <recommendedName>
        <fullName evidence="7">Aminotransferase</fullName>
        <ecNumber evidence="7">2.6.1.-</ecNumber>
    </recommendedName>
</protein>
<dbReference type="CDD" id="cd00609">
    <property type="entry name" value="AAT_like"/>
    <property type="match status" value="1"/>
</dbReference>
<dbReference type="PROSITE" id="PS00105">
    <property type="entry name" value="AA_TRANSFER_CLASS_1"/>
    <property type="match status" value="1"/>
</dbReference>
<evidence type="ECO:0000259" key="8">
    <source>
        <dbReference type="Pfam" id="PF00155"/>
    </source>
</evidence>
<keyword evidence="6" id="KW-0663">Pyridoxal phosphate</keyword>
<dbReference type="InterPro" id="IPR015422">
    <property type="entry name" value="PyrdxlP-dep_Trfase_small"/>
</dbReference>
<dbReference type="EMBL" id="CP021330">
    <property type="protein sequence ID" value="AVX05360.1"/>
    <property type="molecule type" value="Genomic_DNA"/>
</dbReference>
<keyword evidence="5 7" id="KW-0808">Transferase</keyword>
<dbReference type="KEGG" id="mmyr:MXMO3_02850"/>
<sequence>MFETLKPAPQDKIIALIAEYAADERDSKIDLGVGVYKDQTGNTPIMTAVAKAEERRVKEQTTKTYVGMAGNVGFNNAMIDLVLGDSVSRDRVRGAQAPGGTGALRLIADLLNVAKPGATVYLSDPTWPNHVPLMSAAGLKTATYPYFDAETGLVKFDELCAALEKMTADDIVLLHGCCHNPTGANLTDEQWDKVVEIVQKTGTFVLVDIAYLGFGDGLEPDAYGVRKLASTLPELAVAASCSKNFGLYRERVGCAMIIGANEEVANITFSQLLSAARANYSMPPDHGAEIVRIILNDEALRKEWEDELTQVRNHMVTIREKLAEAMRQRSNSADFDFLAEHRGMFSLLGISQDKVEQLKKDFGVYMVGNSRMNIAGLGMDKIEQFADALVKVTREG</sequence>
<evidence type="ECO:0000256" key="4">
    <source>
        <dbReference type="ARBA" id="ARBA00022576"/>
    </source>
</evidence>
<dbReference type="InterPro" id="IPR004838">
    <property type="entry name" value="NHTrfase_class1_PyrdxlP-BS"/>
</dbReference>
<evidence type="ECO:0000313" key="9">
    <source>
        <dbReference type="EMBL" id="AVX05360.1"/>
    </source>
</evidence>